<evidence type="ECO:0000313" key="1">
    <source>
        <dbReference type="EMBL" id="KRY31560.1"/>
    </source>
</evidence>
<accession>A0A0V1B3D2</accession>
<dbReference type="Proteomes" id="UP000054776">
    <property type="component" value="Unassembled WGS sequence"/>
</dbReference>
<sequence>MRAMHVQETVDFDGLKSTLFEASRVRPGSESFSGRSSNALKESWLFPKAFPGLSGATDKNLLQQFKGGLSKNAVKSAVLRNGTDSFAEVIEVAAQEERVGRELTVLKREKIWRKRCGTPVRLQRDRCHSGDASQSREKADVAGRAVDCWRQGLSAAGQKTVNPPSICTGATSHQLHSLHTLTSSAKLQSTWTPADTATK</sequence>
<dbReference type="InParanoid" id="A0A0V1B3D2"/>
<gene>
    <name evidence="1" type="ORF">T01_7445</name>
</gene>
<organism evidence="1 2">
    <name type="scientific">Trichinella spiralis</name>
    <name type="common">Trichina worm</name>
    <dbReference type="NCBI Taxonomy" id="6334"/>
    <lineage>
        <taxon>Eukaryota</taxon>
        <taxon>Metazoa</taxon>
        <taxon>Ecdysozoa</taxon>
        <taxon>Nematoda</taxon>
        <taxon>Enoplea</taxon>
        <taxon>Dorylaimia</taxon>
        <taxon>Trichinellida</taxon>
        <taxon>Trichinellidae</taxon>
        <taxon>Trichinella</taxon>
    </lineage>
</organism>
<evidence type="ECO:0000313" key="2">
    <source>
        <dbReference type="Proteomes" id="UP000054776"/>
    </source>
</evidence>
<dbReference type="EMBL" id="JYDH01000115">
    <property type="protein sequence ID" value="KRY31560.1"/>
    <property type="molecule type" value="Genomic_DNA"/>
</dbReference>
<dbReference type="OrthoDB" id="10483800at2759"/>
<proteinExistence type="predicted"/>
<keyword evidence="2" id="KW-1185">Reference proteome</keyword>
<protein>
    <submittedName>
        <fullName evidence="1">Uncharacterized protein</fullName>
    </submittedName>
</protein>
<name>A0A0V1B3D2_TRISP</name>
<reference evidence="1 2" key="1">
    <citation type="submission" date="2015-01" db="EMBL/GenBank/DDBJ databases">
        <title>Evolution of Trichinella species and genotypes.</title>
        <authorList>
            <person name="Korhonen P.K."/>
            <person name="Edoardo P."/>
            <person name="Giuseppe L.R."/>
            <person name="Gasser R.B."/>
        </authorList>
    </citation>
    <scope>NUCLEOTIDE SEQUENCE [LARGE SCALE GENOMIC DNA]</scope>
    <source>
        <strain evidence="1">ISS3</strain>
    </source>
</reference>
<dbReference type="AlphaFoldDB" id="A0A0V1B3D2"/>
<comment type="caution">
    <text evidence="1">The sequence shown here is derived from an EMBL/GenBank/DDBJ whole genome shotgun (WGS) entry which is preliminary data.</text>
</comment>